<evidence type="ECO:0000313" key="7">
    <source>
        <dbReference type="Proteomes" id="UP000297861"/>
    </source>
</evidence>
<dbReference type="Pfam" id="PF04069">
    <property type="entry name" value="OpuAC"/>
    <property type="match status" value="1"/>
</dbReference>
<evidence type="ECO:0000256" key="1">
    <source>
        <dbReference type="ARBA" id="ARBA00004236"/>
    </source>
</evidence>
<organism evidence="6 7">
    <name type="scientific">Dysgonomonas capnocytophagoides</name>
    <dbReference type="NCBI Taxonomy" id="45254"/>
    <lineage>
        <taxon>Bacteria</taxon>
        <taxon>Pseudomonadati</taxon>
        <taxon>Bacteroidota</taxon>
        <taxon>Bacteroidia</taxon>
        <taxon>Bacteroidales</taxon>
        <taxon>Dysgonomonadaceae</taxon>
        <taxon>Dysgonomonas</taxon>
    </lineage>
</organism>
<dbReference type="Proteomes" id="UP000297861">
    <property type="component" value="Unassembled WGS sequence"/>
</dbReference>
<feature type="domain" description="ABC-type glycine betaine transport system substrate-binding" evidence="5">
    <location>
        <begin position="28"/>
        <end position="256"/>
    </location>
</feature>
<dbReference type="GO" id="GO:0031460">
    <property type="term" value="P:glycine betaine transport"/>
    <property type="evidence" value="ECO:0007669"/>
    <property type="project" value="TreeGrafter"/>
</dbReference>
<dbReference type="GO" id="GO:0005275">
    <property type="term" value="F:amine transmembrane transporter activity"/>
    <property type="evidence" value="ECO:0007669"/>
    <property type="project" value="TreeGrafter"/>
</dbReference>
<evidence type="ECO:0000259" key="5">
    <source>
        <dbReference type="Pfam" id="PF04069"/>
    </source>
</evidence>
<gene>
    <name evidence="6" type="ORF">E2605_12310</name>
</gene>
<keyword evidence="7" id="KW-1185">Reference proteome</keyword>
<dbReference type="GO" id="GO:0015226">
    <property type="term" value="F:carnitine transmembrane transporter activity"/>
    <property type="evidence" value="ECO:0007669"/>
    <property type="project" value="TreeGrafter"/>
</dbReference>
<dbReference type="EMBL" id="SOML01000007">
    <property type="protein sequence ID" value="TFD95614.1"/>
    <property type="molecule type" value="Genomic_DNA"/>
</dbReference>
<dbReference type="STRING" id="1121485.GCA_000426485_03116"/>
<dbReference type="CDD" id="cd13639">
    <property type="entry name" value="PBP2_OpuAC_like"/>
    <property type="match status" value="1"/>
</dbReference>
<evidence type="ECO:0000313" key="6">
    <source>
        <dbReference type="EMBL" id="TFD95614.1"/>
    </source>
</evidence>
<comment type="caution">
    <text evidence="6">The sequence shown here is derived from an EMBL/GenBank/DDBJ whole genome shotgun (WGS) entry which is preliminary data.</text>
</comment>
<dbReference type="PROSITE" id="PS51257">
    <property type="entry name" value="PROKAR_LIPOPROTEIN"/>
    <property type="match status" value="1"/>
</dbReference>
<comment type="subcellular location">
    <subcellularLocation>
        <location evidence="1">Cell membrane</location>
    </subcellularLocation>
</comment>
<dbReference type="GO" id="GO:0043190">
    <property type="term" value="C:ATP-binding cassette (ABC) transporter complex"/>
    <property type="evidence" value="ECO:0007669"/>
    <property type="project" value="InterPro"/>
</dbReference>
<dbReference type="GO" id="GO:0015871">
    <property type="term" value="P:choline transport"/>
    <property type="evidence" value="ECO:0007669"/>
    <property type="project" value="TreeGrafter"/>
</dbReference>
<proteinExistence type="predicted"/>
<dbReference type="PANTHER" id="PTHR47737">
    <property type="entry name" value="GLYCINE BETAINE/PROLINE BETAINE TRANSPORT SYSTEM PERMEASE PROTEIN PROW"/>
    <property type="match status" value="1"/>
</dbReference>
<dbReference type="PANTHER" id="PTHR47737:SF1">
    <property type="entry name" value="GLYCINE BETAINE_PROLINE BETAINE TRANSPORT SYSTEM PERMEASE PROTEIN PROW"/>
    <property type="match status" value="1"/>
</dbReference>
<dbReference type="Gene3D" id="3.40.190.100">
    <property type="entry name" value="Glycine betaine-binding periplasmic protein, domain 2"/>
    <property type="match status" value="1"/>
</dbReference>
<keyword evidence="2" id="KW-0813">Transport</keyword>
<dbReference type="SUPFAM" id="SSF53850">
    <property type="entry name" value="Periplasmic binding protein-like II"/>
    <property type="match status" value="1"/>
</dbReference>
<dbReference type="InterPro" id="IPR007210">
    <property type="entry name" value="ABC_Gly_betaine_transp_sub-bd"/>
</dbReference>
<accession>A0A4Y8L0C0</accession>
<name>A0A4Y8L0C0_9BACT</name>
<dbReference type="RefSeq" id="WP_134436638.1">
    <property type="nucleotide sequence ID" value="NZ_SOML01000007.1"/>
</dbReference>
<protein>
    <submittedName>
        <fullName evidence="6">Glycine betaine ABC transporter substrate-binding protein</fullName>
    </submittedName>
</protein>
<evidence type="ECO:0000256" key="4">
    <source>
        <dbReference type="ARBA" id="ARBA00023136"/>
    </source>
</evidence>
<dbReference type="OrthoDB" id="9787902at2"/>
<dbReference type="Gene3D" id="3.10.105.10">
    <property type="entry name" value="Dipeptide-binding Protein, Domain 3"/>
    <property type="match status" value="2"/>
</dbReference>
<reference evidence="6 7" key="1">
    <citation type="submission" date="2019-03" db="EMBL/GenBank/DDBJ databases">
        <title>San Antonio Military Medical Center submission to MRSN (WRAIR), pending publication.</title>
        <authorList>
            <person name="Blyth D.M."/>
            <person name="Mccarthy S.L."/>
            <person name="Schall S.E."/>
            <person name="Stam J.A."/>
            <person name="Ong A.C."/>
            <person name="Mcgann P.T."/>
        </authorList>
    </citation>
    <scope>NUCLEOTIDE SEQUENCE [LARGE SCALE GENOMIC DNA]</scope>
    <source>
        <strain evidence="6 7">MRSN571793</strain>
    </source>
</reference>
<evidence type="ECO:0000256" key="3">
    <source>
        <dbReference type="ARBA" id="ARBA00022475"/>
    </source>
</evidence>
<evidence type="ECO:0000256" key="2">
    <source>
        <dbReference type="ARBA" id="ARBA00022448"/>
    </source>
</evidence>
<keyword evidence="3" id="KW-1003">Cell membrane</keyword>
<keyword evidence="4" id="KW-0472">Membrane</keyword>
<dbReference type="AlphaFoldDB" id="A0A4Y8L0C0"/>
<sequence>MKRIISSVLILIILLLTTSCERRHKYDVVMLYPNWADGIAITYLAKVILEDNGYSVSMKRLEPGPIYTSLSRGDTDVYMDAWLPYTHKDYWDKYGSKLDIIGTAFDDGSTGLVVPSYVQINSIEELNSNKSRFGSKIYGIAAGAGIHSNTQKAIKEYNLELGQISSSETSMVTALKKAISQKEWIVITGWKPHFIWSDFDLKVLEDPKGIYPTDRIEILSRKGFSEDKPELAAFYKNFVLNEKMLNELMTDVSSDKNPIVGASLFYEKYKEIMSNWVIPKADK</sequence>